<evidence type="ECO:0000313" key="1">
    <source>
        <dbReference type="EMBL" id="KIP05520.1"/>
    </source>
</evidence>
<name>A0A0C3S8P6_PHLG1</name>
<dbReference type="OrthoDB" id="2757320at2759"/>
<reference evidence="1 2" key="1">
    <citation type="journal article" date="2014" name="PLoS Genet.">
        <title>Analysis of the Phlebiopsis gigantea genome, transcriptome and secretome provides insight into its pioneer colonization strategies of wood.</title>
        <authorList>
            <person name="Hori C."/>
            <person name="Ishida T."/>
            <person name="Igarashi K."/>
            <person name="Samejima M."/>
            <person name="Suzuki H."/>
            <person name="Master E."/>
            <person name="Ferreira P."/>
            <person name="Ruiz-Duenas F.J."/>
            <person name="Held B."/>
            <person name="Canessa P."/>
            <person name="Larrondo L.F."/>
            <person name="Schmoll M."/>
            <person name="Druzhinina I.S."/>
            <person name="Kubicek C.P."/>
            <person name="Gaskell J.A."/>
            <person name="Kersten P."/>
            <person name="St John F."/>
            <person name="Glasner J."/>
            <person name="Sabat G."/>
            <person name="Splinter BonDurant S."/>
            <person name="Syed K."/>
            <person name="Yadav J."/>
            <person name="Mgbeahuruike A.C."/>
            <person name="Kovalchuk A."/>
            <person name="Asiegbu F.O."/>
            <person name="Lackner G."/>
            <person name="Hoffmeister D."/>
            <person name="Rencoret J."/>
            <person name="Gutierrez A."/>
            <person name="Sun H."/>
            <person name="Lindquist E."/>
            <person name="Barry K."/>
            <person name="Riley R."/>
            <person name="Grigoriev I.V."/>
            <person name="Henrissat B."/>
            <person name="Kues U."/>
            <person name="Berka R.M."/>
            <person name="Martinez A.T."/>
            <person name="Covert S.F."/>
            <person name="Blanchette R.A."/>
            <person name="Cullen D."/>
        </authorList>
    </citation>
    <scope>NUCLEOTIDE SEQUENCE [LARGE SCALE GENOMIC DNA]</scope>
    <source>
        <strain evidence="1 2">11061_1 CR5-6</strain>
    </source>
</reference>
<sequence>MHPCLTVDEILTIIMQNLASPYSHEDDQRVFTNVALVCKTFCGPAMSESWRIVEDLSRLVHTFPPGVVAFEQPLPYEDPASYKWSLRRPPTSREWARFDLYARKIRKLHWRTPLAGEVPQVEGLHLLEAMRMHYGNAPVFQCLRSLELDIRSDATARYWSLFMQPAMCSLVGVCTSWDARNEPTCASQYLQMVYHTGLRSIKEVHLDASVVVGDCAGLWALSELRHLRKLHATIAIQNITPQREEVLFARQHIAFSSLEDLALCVVASRSHTEDNNVAIPEKILRLVSSRFLKNFSLTWCGRVPTVLRLYELLCAITRFRHTLLTCSLRIRPQILMTSDVAIALDELLPPLRMFGRVLTVFDCATLPMHLDSPALNALLAVLPNVRELSLGVEHPYTVSHVPLVALAVVRARAPHLEQLGLRIALPPGPLPRFLAGAPQEVLRELDLGTPEGLGEDLVAYNFVKMCFPRVDAAFL</sequence>
<dbReference type="Proteomes" id="UP000053257">
    <property type="component" value="Unassembled WGS sequence"/>
</dbReference>
<dbReference type="HOGENOM" id="CLU_605667_0_0_1"/>
<evidence type="ECO:0008006" key="3">
    <source>
        <dbReference type="Google" id="ProtNLM"/>
    </source>
</evidence>
<dbReference type="EMBL" id="KN840541">
    <property type="protein sequence ID" value="KIP05520.1"/>
    <property type="molecule type" value="Genomic_DNA"/>
</dbReference>
<evidence type="ECO:0000313" key="2">
    <source>
        <dbReference type="Proteomes" id="UP000053257"/>
    </source>
</evidence>
<keyword evidence="2" id="KW-1185">Reference proteome</keyword>
<dbReference type="AlphaFoldDB" id="A0A0C3S8P6"/>
<proteinExistence type="predicted"/>
<protein>
    <recommendedName>
        <fullName evidence="3">F-box domain-containing protein</fullName>
    </recommendedName>
</protein>
<gene>
    <name evidence="1" type="ORF">PHLGIDRAFT_148860</name>
</gene>
<accession>A0A0C3S8P6</accession>
<organism evidence="1 2">
    <name type="scientific">Phlebiopsis gigantea (strain 11061_1 CR5-6)</name>
    <name type="common">White-rot fungus</name>
    <name type="synonym">Peniophora gigantea</name>
    <dbReference type="NCBI Taxonomy" id="745531"/>
    <lineage>
        <taxon>Eukaryota</taxon>
        <taxon>Fungi</taxon>
        <taxon>Dikarya</taxon>
        <taxon>Basidiomycota</taxon>
        <taxon>Agaricomycotina</taxon>
        <taxon>Agaricomycetes</taxon>
        <taxon>Polyporales</taxon>
        <taxon>Phanerochaetaceae</taxon>
        <taxon>Phlebiopsis</taxon>
    </lineage>
</organism>